<reference evidence="1 2" key="1">
    <citation type="submission" date="2018-01" db="EMBL/GenBank/DDBJ databases">
        <title>Draft genome sequence of Nonomuraea sp. KC333.</title>
        <authorList>
            <person name="Sahin N."/>
            <person name="Saygin H."/>
            <person name="Ay H."/>
        </authorList>
    </citation>
    <scope>NUCLEOTIDE SEQUENCE [LARGE SCALE GENOMIC DNA]</scope>
    <source>
        <strain evidence="1 2">KC333</strain>
    </source>
</reference>
<evidence type="ECO:0000313" key="1">
    <source>
        <dbReference type="EMBL" id="PZG12534.1"/>
    </source>
</evidence>
<keyword evidence="2" id="KW-1185">Reference proteome</keyword>
<comment type="caution">
    <text evidence="1">The sequence shown here is derived from an EMBL/GenBank/DDBJ whole genome shotgun (WGS) entry which is preliminary data.</text>
</comment>
<organism evidence="1 2">
    <name type="scientific">Nonomuraea aridisoli</name>
    <dbReference type="NCBI Taxonomy" id="2070368"/>
    <lineage>
        <taxon>Bacteria</taxon>
        <taxon>Bacillati</taxon>
        <taxon>Actinomycetota</taxon>
        <taxon>Actinomycetes</taxon>
        <taxon>Streptosporangiales</taxon>
        <taxon>Streptosporangiaceae</taxon>
        <taxon>Nonomuraea</taxon>
    </lineage>
</organism>
<dbReference type="Proteomes" id="UP000249304">
    <property type="component" value="Unassembled WGS sequence"/>
</dbReference>
<evidence type="ECO:0000313" key="2">
    <source>
        <dbReference type="Proteomes" id="UP000249304"/>
    </source>
</evidence>
<name>A0A2W2FAB0_9ACTN</name>
<proteinExistence type="predicted"/>
<accession>A0A2W2FAB0</accession>
<sequence>MPSPTCGAIVSSVRRPPLCQAGGADLGSQYGGGVLGPGDHDLGVAVGHHVRDLGGTEPLLINSSSTSSRLPLPLIHRTQFGPDAAVA</sequence>
<protein>
    <submittedName>
        <fullName evidence="1">Uncharacterized protein</fullName>
    </submittedName>
</protein>
<dbReference type="EMBL" id="POUD01000183">
    <property type="protein sequence ID" value="PZG12534.1"/>
    <property type="molecule type" value="Genomic_DNA"/>
</dbReference>
<dbReference type="AlphaFoldDB" id="A0A2W2FAB0"/>
<gene>
    <name evidence="1" type="ORF">C1J01_32515</name>
</gene>